<dbReference type="AlphaFoldDB" id="A0A943I0W9"/>
<dbReference type="InterPro" id="IPR036754">
    <property type="entry name" value="YbaK/aa-tRNA-synt-asso_dom_sf"/>
</dbReference>
<dbReference type="SUPFAM" id="SSF55826">
    <property type="entry name" value="YbaK/ProRS associated domain"/>
    <property type="match status" value="1"/>
</dbReference>
<gene>
    <name evidence="3" type="ORF">KHX13_03070</name>
</gene>
<dbReference type="Pfam" id="PF04073">
    <property type="entry name" value="tRNA_edit"/>
    <property type="match status" value="1"/>
</dbReference>
<accession>A0A943I0W9</accession>
<feature type="domain" description="YbaK/aminoacyl-tRNA synthetase-associated" evidence="2">
    <location>
        <begin position="5"/>
        <end position="98"/>
    </location>
</feature>
<dbReference type="Proteomes" id="UP000754226">
    <property type="component" value="Unassembled WGS sequence"/>
</dbReference>
<evidence type="ECO:0000259" key="2">
    <source>
        <dbReference type="Pfam" id="PF04073"/>
    </source>
</evidence>
<evidence type="ECO:0000313" key="3">
    <source>
        <dbReference type="EMBL" id="MBS5519305.1"/>
    </source>
</evidence>
<reference evidence="3" key="1">
    <citation type="submission" date="2021-02" db="EMBL/GenBank/DDBJ databases">
        <title>Infant gut strain persistence is associated with maternal origin, phylogeny, and functional potential including surface adhesion and iron acquisition.</title>
        <authorList>
            <person name="Lou Y.C."/>
        </authorList>
    </citation>
    <scope>NUCLEOTIDE SEQUENCE</scope>
    <source>
        <strain evidence="3">L3_106_000M1_dasL3_106_000M1_concoct_15</strain>
    </source>
</reference>
<dbReference type="InterPro" id="IPR040285">
    <property type="entry name" value="ProX/PRXD1"/>
</dbReference>
<dbReference type="Gene3D" id="3.90.960.10">
    <property type="entry name" value="YbaK/aminoacyl-tRNA synthetase-associated domain"/>
    <property type="match status" value="1"/>
</dbReference>
<name>A0A943I0W9_9FIRM</name>
<sequence>MTAPKKKQFFLLLLAEGESFAGKALQETLGSGHLTFGDKEDLSHLLCCKKGSVSALGLLFDTGQAVTLLISRTLLSKKDLVFHPCRNDKSLKLSAKDVINRFWPATGHIPRIIDASIIDAKEESL</sequence>
<dbReference type="PANTHER" id="PTHR31423:SF3">
    <property type="entry name" value="PROLYL-TRNA SYNTHETASE ASSOCIATED DOMAIN-CONTAINING PROTEIN 1-RELATED"/>
    <property type="match status" value="1"/>
</dbReference>
<proteinExistence type="inferred from homology"/>
<comment type="caution">
    <text evidence="3">The sequence shown here is derived from an EMBL/GenBank/DDBJ whole genome shotgun (WGS) entry which is preliminary data.</text>
</comment>
<protein>
    <recommendedName>
        <fullName evidence="2">YbaK/aminoacyl-tRNA synthetase-associated domain-containing protein</fullName>
    </recommendedName>
</protein>
<dbReference type="PANTHER" id="PTHR31423">
    <property type="entry name" value="YBAK DOMAIN-CONTAINING PROTEIN"/>
    <property type="match status" value="1"/>
</dbReference>
<dbReference type="InterPro" id="IPR007214">
    <property type="entry name" value="YbaK/aa-tRNA-synth-assoc-dom"/>
</dbReference>
<evidence type="ECO:0000313" key="4">
    <source>
        <dbReference type="Proteomes" id="UP000754226"/>
    </source>
</evidence>
<comment type="similarity">
    <text evidence="1">Belongs to the PRORSD1 family.</text>
</comment>
<evidence type="ECO:0000256" key="1">
    <source>
        <dbReference type="ARBA" id="ARBA00010201"/>
    </source>
</evidence>
<organism evidence="3 4">
    <name type="scientific">Acidaminococcus intestini</name>
    <dbReference type="NCBI Taxonomy" id="187327"/>
    <lineage>
        <taxon>Bacteria</taxon>
        <taxon>Bacillati</taxon>
        <taxon>Bacillota</taxon>
        <taxon>Negativicutes</taxon>
        <taxon>Acidaminococcales</taxon>
        <taxon>Acidaminococcaceae</taxon>
        <taxon>Acidaminococcus</taxon>
    </lineage>
</organism>
<dbReference type="GO" id="GO:0002161">
    <property type="term" value="F:aminoacyl-tRNA deacylase activity"/>
    <property type="evidence" value="ECO:0007669"/>
    <property type="project" value="InterPro"/>
</dbReference>
<dbReference type="EMBL" id="JAGZCZ010000003">
    <property type="protein sequence ID" value="MBS5519305.1"/>
    <property type="molecule type" value="Genomic_DNA"/>
</dbReference>